<dbReference type="Gene3D" id="3.10.180.10">
    <property type="entry name" value="2,3-Dihydroxybiphenyl 1,2-Dioxygenase, domain 1"/>
    <property type="match status" value="1"/>
</dbReference>
<reference evidence="2 3" key="2">
    <citation type="journal article" date="2013" name="Plant Physiol.">
        <title>A Nostoc punctiforme Sugar Transporter Necessary to Establish a Cyanobacterium-Plant Symbiosis.</title>
        <authorList>
            <person name="Ekman M."/>
            <person name="Picossi S."/>
            <person name="Campbell E.L."/>
            <person name="Meeks J.C."/>
            <person name="Flores E."/>
        </authorList>
    </citation>
    <scope>NUCLEOTIDE SEQUENCE [LARGE SCALE GENOMIC DNA]</scope>
    <source>
        <strain evidence="3">ATCC 29133 / PCC 73102</strain>
    </source>
</reference>
<dbReference type="PROSITE" id="PS51819">
    <property type="entry name" value="VOC"/>
    <property type="match status" value="1"/>
</dbReference>
<evidence type="ECO:0000313" key="3">
    <source>
        <dbReference type="Proteomes" id="UP000001191"/>
    </source>
</evidence>
<reference evidence="3" key="1">
    <citation type="submission" date="2008-04" db="EMBL/GenBank/DDBJ databases">
        <title>Complete sequence of chromosome of Nostoc punctiforme ATCC 29133.</title>
        <authorList>
            <consortium name="US DOE Joint Genome Institute"/>
            <person name="Copeland A."/>
            <person name="Lucas S."/>
            <person name="Lapidus A."/>
            <person name="Glavina del Rio T."/>
            <person name="Dalin E."/>
            <person name="Tice H."/>
            <person name="Pitluck S."/>
            <person name="Chain P."/>
            <person name="Malfatti S."/>
            <person name="Shin M."/>
            <person name="Vergez L."/>
            <person name="Schmutz J."/>
            <person name="Larimer F."/>
            <person name="Land M."/>
            <person name="Hauser L."/>
            <person name="Kyrpides N."/>
            <person name="Kim E."/>
            <person name="Meeks J.C."/>
            <person name="Elhai J."/>
            <person name="Campbell E.L."/>
            <person name="Thiel T."/>
            <person name="Longmire J."/>
            <person name="Potts M."/>
            <person name="Atlas R."/>
        </authorList>
    </citation>
    <scope>NUCLEOTIDE SEQUENCE [LARGE SCALE GENOMIC DNA]</scope>
    <source>
        <strain evidence="3">ATCC 29133 / PCC 73102</strain>
    </source>
</reference>
<dbReference type="KEGG" id="npu:Npun_F1981"/>
<dbReference type="RefSeq" id="WP_012408635.1">
    <property type="nucleotide sequence ID" value="NC_010628.1"/>
</dbReference>
<evidence type="ECO:0000259" key="1">
    <source>
        <dbReference type="PROSITE" id="PS51819"/>
    </source>
</evidence>
<organism evidence="2 3">
    <name type="scientific">Nostoc punctiforme (strain ATCC 29133 / PCC 73102)</name>
    <dbReference type="NCBI Taxonomy" id="63737"/>
    <lineage>
        <taxon>Bacteria</taxon>
        <taxon>Bacillati</taxon>
        <taxon>Cyanobacteriota</taxon>
        <taxon>Cyanophyceae</taxon>
        <taxon>Nostocales</taxon>
        <taxon>Nostocaceae</taxon>
        <taxon>Nostoc</taxon>
    </lineage>
</organism>
<keyword evidence="2" id="KW-0223">Dioxygenase</keyword>
<dbReference type="SUPFAM" id="SSF54593">
    <property type="entry name" value="Glyoxalase/Bleomycin resistance protein/Dihydroxybiphenyl dioxygenase"/>
    <property type="match status" value="1"/>
</dbReference>
<dbReference type="Proteomes" id="UP000001191">
    <property type="component" value="Chromosome"/>
</dbReference>
<protein>
    <submittedName>
        <fullName evidence="2">Glyoxalase/bleomycin resistance protein/dioxygenase</fullName>
    </submittedName>
</protein>
<keyword evidence="2" id="KW-0560">Oxidoreductase</keyword>
<dbReference type="eggNOG" id="COG0346">
    <property type="taxonomic scope" value="Bacteria"/>
</dbReference>
<name>B2J400_NOSP7</name>
<dbReference type="InterPro" id="IPR037523">
    <property type="entry name" value="VOC_core"/>
</dbReference>
<dbReference type="InterPro" id="IPR029068">
    <property type="entry name" value="Glyas_Bleomycin-R_OHBP_Dase"/>
</dbReference>
<dbReference type="AlphaFoldDB" id="B2J400"/>
<proteinExistence type="predicted"/>
<dbReference type="EMBL" id="CP001037">
    <property type="protein sequence ID" value="ACC80621.1"/>
    <property type="molecule type" value="Genomic_DNA"/>
</dbReference>
<dbReference type="GO" id="GO:0051213">
    <property type="term" value="F:dioxygenase activity"/>
    <property type="evidence" value="ECO:0007669"/>
    <property type="project" value="UniProtKB-KW"/>
</dbReference>
<dbReference type="STRING" id="63737.Npun_F1981"/>
<dbReference type="HOGENOM" id="CLU_2343902_0_0_3"/>
<keyword evidence="3" id="KW-1185">Reference proteome</keyword>
<sequence>MLKRIDHIYLSVSNFSQSEAFYDLVMRELGQYKGDKVISEEPHAHYFGPQFQLTIRPARSAQKHDPYAPGLHHLCFQVETMTDVDWSKTKSASPSKP</sequence>
<feature type="domain" description="VOC" evidence="1">
    <location>
        <begin position="4"/>
        <end position="97"/>
    </location>
</feature>
<dbReference type="EnsemblBacteria" id="ACC80621">
    <property type="protein sequence ID" value="ACC80621"/>
    <property type="gene ID" value="Npun_F1981"/>
</dbReference>
<accession>B2J400</accession>
<gene>
    <name evidence="2" type="ordered locus">Npun_F1981</name>
</gene>
<evidence type="ECO:0000313" key="2">
    <source>
        <dbReference type="EMBL" id="ACC80621.1"/>
    </source>
</evidence>